<name>A0A151SCP7_CAJCA</name>
<dbReference type="EMBL" id="KQ483423">
    <property type="protein sequence ID" value="KYP52531.1"/>
    <property type="molecule type" value="Genomic_DNA"/>
</dbReference>
<keyword evidence="3" id="KW-0808">Transferase</keyword>
<evidence type="ECO:0000256" key="5">
    <source>
        <dbReference type="ARBA" id="ARBA00023180"/>
    </source>
</evidence>
<evidence type="ECO:0000256" key="2">
    <source>
        <dbReference type="ARBA" id="ARBA00022676"/>
    </source>
</evidence>
<dbReference type="Pfam" id="PF02485">
    <property type="entry name" value="Branch"/>
    <property type="match status" value="1"/>
</dbReference>
<dbReference type="GO" id="GO:0016020">
    <property type="term" value="C:membrane"/>
    <property type="evidence" value="ECO:0007669"/>
    <property type="project" value="UniProtKB-SubCell"/>
</dbReference>
<keyword evidence="4" id="KW-0472">Membrane</keyword>
<reference evidence="7" key="1">
    <citation type="journal article" date="2012" name="Nat. Biotechnol.">
        <title>Draft genome sequence of pigeonpea (Cajanus cajan), an orphan legume crop of resource-poor farmers.</title>
        <authorList>
            <person name="Varshney R.K."/>
            <person name="Chen W."/>
            <person name="Li Y."/>
            <person name="Bharti A.K."/>
            <person name="Saxena R.K."/>
            <person name="Schlueter J.A."/>
            <person name="Donoghue M.T."/>
            <person name="Azam S."/>
            <person name="Fan G."/>
            <person name="Whaley A.M."/>
            <person name="Farmer A.D."/>
            <person name="Sheridan J."/>
            <person name="Iwata A."/>
            <person name="Tuteja R."/>
            <person name="Penmetsa R.V."/>
            <person name="Wu W."/>
            <person name="Upadhyaya H.D."/>
            <person name="Yang S.P."/>
            <person name="Shah T."/>
            <person name="Saxena K.B."/>
            <person name="Michael T."/>
            <person name="McCombie W.R."/>
            <person name="Yang B."/>
            <person name="Zhang G."/>
            <person name="Yang H."/>
            <person name="Wang J."/>
            <person name="Spillane C."/>
            <person name="Cook D.R."/>
            <person name="May G.D."/>
            <person name="Xu X."/>
            <person name="Jackson S.A."/>
        </authorList>
    </citation>
    <scope>NUCLEOTIDE SEQUENCE [LARGE SCALE GENOMIC DNA]</scope>
</reference>
<organism evidence="7 8">
    <name type="scientific">Cajanus cajan</name>
    <name type="common">Pigeon pea</name>
    <name type="synonym">Cajanus indicus</name>
    <dbReference type="NCBI Taxonomy" id="3821"/>
    <lineage>
        <taxon>Eukaryota</taxon>
        <taxon>Viridiplantae</taxon>
        <taxon>Streptophyta</taxon>
        <taxon>Embryophyta</taxon>
        <taxon>Tracheophyta</taxon>
        <taxon>Spermatophyta</taxon>
        <taxon>Magnoliopsida</taxon>
        <taxon>eudicotyledons</taxon>
        <taxon>Gunneridae</taxon>
        <taxon>Pentapetalae</taxon>
        <taxon>rosids</taxon>
        <taxon>fabids</taxon>
        <taxon>Fabales</taxon>
        <taxon>Fabaceae</taxon>
        <taxon>Papilionoideae</taxon>
        <taxon>50 kb inversion clade</taxon>
        <taxon>NPAAA clade</taxon>
        <taxon>indigoferoid/millettioid clade</taxon>
        <taxon>Phaseoleae</taxon>
        <taxon>Cajanus</taxon>
    </lineage>
</organism>
<gene>
    <name evidence="7" type="ORF">KK1_025654</name>
</gene>
<dbReference type="AlphaFoldDB" id="A0A151SCP7"/>
<keyword evidence="2" id="KW-0328">Glycosyltransferase</keyword>
<evidence type="ECO:0000256" key="1">
    <source>
        <dbReference type="ARBA" id="ARBA00004606"/>
    </source>
</evidence>
<protein>
    <submittedName>
        <fullName evidence="7">Uncharacterized protein</fullName>
    </submittedName>
</protein>
<dbReference type="GO" id="GO:0016757">
    <property type="term" value="F:glycosyltransferase activity"/>
    <property type="evidence" value="ECO:0007669"/>
    <property type="project" value="UniProtKB-KW"/>
</dbReference>
<accession>A0A151SCP7</accession>
<proteinExistence type="predicted"/>
<keyword evidence="6" id="KW-0732">Signal</keyword>
<sequence length="401" mass="45949">MLSPNPLFLLCALLLCLPLAIVFTTTPNTKHTTHPTTPIILNIPKNNINIPQKFSKKRTTPLILNTPKNNLSIPENLNKKLSLAPSGSRMPPSLLLPYLYKDYDDALLKAATRVNERPTRPNKTAFMFITTVPLPFAPLWESYFNQTSKNLFNIYVHADPTFSYDPPFSGVFHNRVIPSKPTKRHTPTLAAAARRLLAHALLHDSSNSIFVLLTPSCIPLHSLNFTLHALHRRGKSFVEILLNETTQYDRWAARGAHAMLPEVRFKEFRVGSQFWALTRRHARMVVSERVLWRKFNVPCERWYACYPEENYFPTLLNMWDPRGCVHATLTHVNWTGRWDGHPRTYEAWEVGPELIRGMREETPKYGDGGDGERDPFLFARKFAPDALQPLMRIANDVIFSA</sequence>
<feature type="signal peptide" evidence="6">
    <location>
        <begin position="1"/>
        <end position="24"/>
    </location>
</feature>
<dbReference type="PANTHER" id="PTHR31042">
    <property type="entry name" value="CORE-2/I-BRANCHING BETA-1,6-N-ACETYLGLUCOSAMINYLTRANSFERASE FAMILY PROTEIN-RELATED"/>
    <property type="match status" value="1"/>
</dbReference>
<dbReference type="OMA" id="QFWVLTR"/>
<comment type="subcellular location">
    <subcellularLocation>
        <location evidence="1">Membrane</location>
        <topology evidence="1">Single-pass type II membrane protein</topology>
    </subcellularLocation>
</comment>
<keyword evidence="8" id="KW-1185">Reference proteome</keyword>
<dbReference type="InterPro" id="IPR003406">
    <property type="entry name" value="Glyco_trans_14"/>
</dbReference>
<dbReference type="Proteomes" id="UP000075243">
    <property type="component" value="Unassembled WGS sequence"/>
</dbReference>
<dbReference type="Gramene" id="C.cajan_24979.t">
    <property type="protein sequence ID" value="C.cajan_24979.t.cds1"/>
    <property type="gene ID" value="C.cajan_24979"/>
</dbReference>
<evidence type="ECO:0000313" key="8">
    <source>
        <dbReference type="Proteomes" id="UP000075243"/>
    </source>
</evidence>
<dbReference type="PANTHER" id="PTHR31042:SF60">
    <property type="entry name" value="CORE-2_I-BRANCHING BETA-1,6-N-ACETYLGLUCOSAMINYLTRANSFERASE FAMILY PROTEIN"/>
    <property type="match status" value="1"/>
</dbReference>
<evidence type="ECO:0000256" key="4">
    <source>
        <dbReference type="ARBA" id="ARBA00023136"/>
    </source>
</evidence>
<evidence type="ECO:0000313" key="7">
    <source>
        <dbReference type="EMBL" id="KYP52531.1"/>
    </source>
</evidence>
<evidence type="ECO:0000256" key="3">
    <source>
        <dbReference type="ARBA" id="ARBA00022679"/>
    </source>
</evidence>
<feature type="chain" id="PRO_5007588465" evidence="6">
    <location>
        <begin position="25"/>
        <end position="401"/>
    </location>
</feature>
<evidence type="ECO:0000256" key="6">
    <source>
        <dbReference type="SAM" id="SignalP"/>
    </source>
</evidence>
<keyword evidence="5" id="KW-0325">Glycoprotein</keyword>
<dbReference type="STRING" id="3821.A0A151SCP7"/>
<dbReference type="InterPro" id="IPR044174">
    <property type="entry name" value="BC10-like"/>
</dbReference>